<dbReference type="AlphaFoldDB" id="A0A4Y8KR68"/>
<evidence type="ECO:0000313" key="8">
    <source>
        <dbReference type="Proteomes" id="UP000298218"/>
    </source>
</evidence>
<feature type="transmembrane region" description="Helical" evidence="6">
    <location>
        <begin position="20"/>
        <end position="50"/>
    </location>
</feature>
<reference evidence="7 8" key="1">
    <citation type="submission" date="2019-03" db="EMBL/GenBank/DDBJ databases">
        <title>Genomics of glacier-inhabiting Cryobacterium strains.</title>
        <authorList>
            <person name="Liu Q."/>
            <person name="Xin Y.-H."/>
        </authorList>
    </citation>
    <scope>NUCLEOTIDE SEQUENCE [LARGE SCALE GENOMIC DNA]</scope>
    <source>
        <strain evidence="7 8">CGMCC 1.4292</strain>
    </source>
</reference>
<evidence type="ECO:0000256" key="1">
    <source>
        <dbReference type="ARBA" id="ARBA00004141"/>
    </source>
</evidence>
<dbReference type="PANTHER" id="PTHR43701">
    <property type="entry name" value="MEMBRANE TRANSPORTER PROTEIN MJ0441-RELATED"/>
    <property type="match status" value="1"/>
</dbReference>
<feature type="transmembrane region" description="Helical" evidence="6">
    <location>
        <begin position="165"/>
        <end position="185"/>
    </location>
</feature>
<keyword evidence="8" id="KW-1185">Reference proteome</keyword>
<name>A0A4Y8KR68_9MICO</name>
<organism evidence="7 8">
    <name type="scientific">Cryobacterium psychrophilum</name>
    <dbReference type="NCBI Taxonomy" id="41988"/>
    <lineage>
        <taxon>Bacteria</taxon>
        <taxon>Bacillati</taxon>
        <taxon>Actinomycetota</taxon>
        <taxon>Actinomycetes</taxon>
        <taxon>Micrococcales</taxon>
        <taxon>Microbacteriaceae</taxon>
        <taxon>Cryobacterium</taxon>
    </lineage>
</organism>
<keyword evidence="3 6" id="KW-0812">Transmembrane</keyword>
<protein>
    <recommendedName>
        <fullName evidence="6">Probable membrane transporter protein</fullName>
    </recommendedName>
</protein>
<comment type="similarity">
    <text evidence="2 6">Belongs to the 4-toluene sulfonate uptake permease (TSUP) (TC 2.A.102) family.</text>
</comment>
<sequence>MVAPSKSTDATSPRKGAHYWITLAIIGLIGGLLSGAFGVGGGIIMVPLLITFVHMDQRRAGATSLVAIIPTALVGSLAYLANDQIDLVASGIIAAGAVIGAVIGSMLLRRIPLVWLRWMFILLMLLVAVRMVLLVPERDGAVDLSVPVVLGYVALGLIMGIASGLFGIGGGVIAVPALVAIFGASDLIAKGTSLLVLIPTGIVGTVANLRGHLVDLRAGVVVGVAAVAASVPGVALALLMTPRVSSILFAVLLVVAALQLTVKAVRVQRKDRTPPV</sequence>
<feature type="transmembrane region" description="Helical" evidence="6">
    <location>
        <begin position="115"/>
        <end position="135"/>
    </location>
</feature>
<dbReference type="Proteomes" id="UP000298218">
    <property type="component" value="Unassembled WGS sequence"/>
</dbReference>
<comment type="caution">
    <text evidence="7">The sequence shown here is derived from an EMBL/GenBank/DDBJ whole genome shotgun (WGS) entry which is preliminary data.</text>
</comment>
<dbReference type="InterPro" id="IPR002781">
    <property type="entry name" value="TM_pro_TauE-like"/>
</dbReference>
<feature type="transmembrane region" description="Helical" evidence="6">
    <location>
        <begin position="244"/>
        <end position="262"/>
    </location>
</feature>
<keyword evidence="6" id="KW-1003">Cell membrane</keyword>
<dbReference type="RefSeq" id="WP_134172575.1">
    <property type="nucleotide sequence ID" value="NZ_SODI01000001.1"/>
</dbReference>
<proteinExistence type="inferred from homology"/>
<gene>
    <name evidence="7" type="ORF">E3T53_01890</name>
</gene>
<feature type="transmembrane region" description="Helical" evidence="6">
    <location>
        <begin position="216"/>
        <end position="238"/>
    </location>
</feature>
<keyword evidence="4 6" id="KW-1133">Transmembrane helix</keyword>
<keyword evidence="5 6" id="KW-0472">Membrane</keyword>
<dbReference type="PANTHER" id="PTHR43701:SF2">
    <property type="entry name" value="MEMBRANE TRANSPORTER PROTEIN YJNA-RELATED"/>
    <property type="match status" value="1"/>
</dbReference>
<dbReference type="Pfam" id="PF01925">
    <property type="entry name" value="TauE"/>
    <property type="match status" value="2"/>
</dbReference>
<dbReference type="InterPro" id="IPR051598">
    <property type="entry name" value="TSUP/Inactive_protease-like"/>
</dbReference>
<evidence type="ECO:0000256" key="6">
    <source>
        <dbReference type="RuleBase" id="RU363041"/>
    </source>
</evidence>
<comment type="subcellular location">
    <subcellularLocation>
        <location evidence="6">Cell membrane</location>
        <topology evidence="6">Multi-pass membrane protein</topology>
    </subcellularLocation>
    <subcellularLocation>
        <location evidence="1">Membrane</location>
        <topology evidence="1">Multi-pass membrane protein</topology>
    </subcellularLocation>
</comment>
<feature type="transmembrane region" description="Helical" evidence="6">
    <location>
        <begin position="62"/>
        <end position="81"/>
    </location>
</feature>
<accession>A0A4Y8KR68</accession>
<evidence type="ECO:0000256" key="4">
    <source>
        <dbReference type="ARBA" id="ARBA00022989"/>
    </source>
</evidence>
<evidence type="ECO:0000256" key="5">
    <source>
        <dbReference type="ARBA" id="ARBA00023136"/>
    </source>
</evidence>
<feature type="transmembrane region" description="Helical" evidence="6">
    <location>
        <begin position="87"/>
        <end position="108"/>
    </location>
</feature>
<evidence type="ECO:0000256" key="2">
    <source>
        <dbReference type="ARBA" id="ARBA00009142"/>
    </source>
</evidence>
<dbReference type="OrthoDB" id="3700425at2"/>
<dbReference type="EMBL" id="SOHQ01000007">
    <property type="protein sequence ID" value="TFD81769.1"/>
    <property type="molecule type" value="Genomic_DNA"/>
</dbReference>
<evidence type="ECO:0000313" key="7">
    <source>
        <dbReference type="EMBL" id="TFD81769.1"/>
    </source>
</evidence>
<dbReference type="GO" id="GO:0005886">
    <property type="term" value="C:plasma membrane"/>
    <property type="evidence" value="ECO:0007669"/>
    <property type="project" value="UniProtKB-SubCell"/>
</dbReference>
<evidence type="ECO:0000256" key="3">
    <source>
        <dbReference type="ARBA" id="ARBA00022692"/>
    </source>
</evidence>